<organism evidence="2 3">
    <name type="scientific">Ectobacillus antri</name>
    <dbReference type="NCBI Taxonomy" id="2486280"/>
    <lineage>
        <taxon>Bacteria</taxon>
        <taxon>Bacillati</taxon>
        <taxon>Bacillota</taxon>
        <taxon>Bacilli</taxon>
        <taxon>Bacillales</taxon>
        <taxon>Bacillaceae</taxon>
        <taxon>Ectobacillus</taxon>
    </lineage>
</organism>
<gene>
    <name evidence="2" type="ORF">P6P90_01920</name>
</gene>
<feature type="transmembrane region" description="Helical" evidence="1">
    <location>
        <begin position="157"/>
        <end position="179"/>
    </location>
</feature>
<name>A0ABT6H0P2_9BACI</name>
<evidence type="ECO:0000313" key="2">
    <source>
        <dbReference type="EMBL" id="MDG5752758.1"/>
    </source>
</evidence>
<keyword evidence="1" id="KW-1133">Transmembrane helix</keyword>
<keyword evidence="3" id="KW-1185">Reference proteome</keyword>
<feature type="transmembrane region" description="Helical" evidence="1">
    <location>
        <begin position="130"/>
        <end position="151"/>
    </location>
</feature>
<reference evidence="2 3" key="1">
    <citation type="submission" date="2023-04" db="EMBL/GenBank/DDBJ databases">
        <title>Ectobacillus antri isolated from activated sludge.</title>
        <authorList>
            <person name="Yan P."/>
            <person name="Liu X."/>
        </authorList>
    </citation>
    <scope>NUCLEOTIDE SEQUENCE [LARGE SCALE GENOMIC DNA]</scope>
    <source>
        <strain evidence="2 3">C18H</strain>
    </source>
</reference>
<dbReference type="PIRSF" id="PIRSF036710">
    <property type="entry name" value="YphA_Bacsu"/>
    <property type="match status" value="1"/>
</dbReference>
<accession>A0ABT6H0P2</accession>
<dbReference type="EMBL" id="JARULN010000001">
    <property type="protein sequence ID" value="MDG5752758.1"/>
    <property type="molecule type" value="Genomic_DNA"/>
</dbReference>
<comment type="caution">
    <text evidence="2">The sequence shown here is derived from an EMBL/GenBank/DDBJ whole genome shotgun (WGS) entry which is preliminary data.</text>
</comment>
<dbReference type="Proteomes" id="UP001218246">
    <property type="component" value="Unassembled WGS sequence"/>
</dbReference>
<proteinExistence type="predicted"/>
<protein>
    <submittedName>
        <fullName evidence="2">Uncharacterized protein</fullName>
    </submittedName>
</protein>
<feature type="transmembrane region" description="Helical" evidence="1">
    <location>
        <begin position="76"/>
        <end position="95"/>
    </location>
</feature>
<feature type="transmembrane region" description="Helical" evidence="1">
    <location>
        <begin position="101"/>
        <end position="123"/>
    </location>
</feature>
<feature type="transmembrane region" description="Helical" evidence="1">
    <location>
        <begin position="31"/>
        <end position="64"/>
    </location>
</feature>
<sequence length="197" mass="22266">MEGILFYAIAWCGWIIETFFMDKSVERTWRAFFILVLIISSCSYITVASLQISASCIFLVVGVLWQLSSKGWWSAFYLILCAGSLGMLYAVFHIIEIYDPVWIVIERTWLLSALLVYIICLIARQTGTRILVLCFGGVLGELLLGIFLYPIGFHQEIGSLGFLDVIACAFASICCIHCVKKCFIYVPLFKQKQVKEG</sequence>
<evidence type="ECO:0000256" key="1">
    <source>
        <dbReference type="SAM" id="Phobius"/>
    </source>
</evidence>
<dbReference type="RefSeq" id="WP_278017921.1">
    <property type="nucleotide sequence ID" value="NZ_JARRRY010000001.1"/>
</dbReference>
<evidence type="ECO:0000313" key="3">
    <source>
        <dbReference type="Proteomes" id="UP001218246"/>
    </source>
</evidence>
<dbReference type="Pfam" id="PF24124">
    <property type="entry name" value="YphA"/>
    <property type="match status" value="1"/>
</dbReference>
<keyword evidence="1" id="KW-0812">Transmembrane</keyword>
<dbReference type="InterPro" id="IPR014617">
    <property type="entry name" value="YphA_Bacsu"/>
</dbReference>
<keyword evidence="1" id="KW-0472">Membrane</keyword>